<dbReference type="SUPFAM" id="SSF51261">
    <property type="entry name" value="Duplicated hybrid motif"/>
    <property type="match status" value="1"/>
</dbReference>
<dbReference type="AlphaFoldDB" id="A0A085ZA37"/>
<dbReference type="STRING" id="236814.IX39_12015"/>
<dbReference type="PANTHER" id="PTHR21666">
    <property type="entry name" value="PEPTIDASE-RELATED"/>
    <property type="match status" value="1"/>
</dbReference>
<evidence type="ECO:0000313" key="4">
    <source>
        <dbReference type="Proteomes" id="UP000028713"/>
    </source>
</evidence>
<evidence type="ECO:0000259" key="2">
    <source>
        <dbReference type="Pfam" id="PF01551"/>
    </source>
</evidence>
<evidence type="ECO:0000256" key="1">
    <source>
        <dbReference type="SAM" id="Phobius"/>
    </source>
</evidence>
<dbReference type="GO" id="GO:0004222">
    <property type="term" value="F:metalloendopeptidase activity"/>
    <property type="evidence" value="ECO:0007669"/>
    <property type="project" value="TreeGrafter"/>
</dbReference>
<keyword evidence="4" id="KW-1185">Reference proteome</keyword>
<keyword evidence="1" id="KW-1133">Transmembrane helix</keyword>
<accession>A0A085ZA37</accession>
<dbReference type="Gene3D" id="2.70.70.10">
    <property type="entry name" value="Glucose Permease (Domain IIA)"/>
    <property type="match status" value="1"/>
</dbReference>
<keyword evidence="1" id="KW-0472">Membrane</keyword>
<keyword evidence="1" id="KW-0812">Transmembrane</keyword>
<name>A0A085ZA37_9FLAO</name>
<dbReference type="Proteomes" id="UP000028713">
    <property type="component" value="Unassembled WGS sequence"/>
</dbReference>
<feature type="transmembrane region" description="Helical" evidence="1">
    <location>
        <begin position="7"/>
        <end position="24"/>
    </location>
</feature>
<dbReference type="eggNOG" id="COG4942">
    <property type="taxonomic scope" value="Bacteria"/>
</dbReference>
<gene>
    <name evidence="3" type="ORF">IX39_12015</name>
</gene>
<dbReference type="InterPro" id="IPR050570">
    <property type="entry name" value="Cell_wall_metabolism_enzyme"/>
</dbReference>
<reference evidence="3 4" key="1">
    <citation type="submission" date="2014-07" db="EMBL/GenBank/DDBJ databases">
        <title>Genome of Chryseobacterium formosense LMG 24722.</title>
        <authorList>
            <person name="Pipes S.E."/>
            <person name="Stropko S.J."/>
            <person name="Newman J.D."/>
        </authorList>
    </citation>
    <scope>NUCLEOTIDE SEQUENCE [LARGE SCALE GENOMIC DNA]</scope>
    <source>
        <strain evidence="3 4">LMG 24722</strain>
    </source>
</reference>
<sequence length="289" mass="32980">METKVKYIITVLILGSYSLFFAQFNTLTPKKITSNEVFNEQKSFQDESAFKKEKKTLLIINKLFNAPNKNDLKKEIDSLKSLILRYDLSKTAEIKANSKISIDSIFQNNTKKISTEDDKSKRKPVKDFDFISEEKYTSRISMPLNNRLMVTSPFGRRVHPIFGATRMHNGTDLKANYENVYAVLDGTVIASGWDSAGGGNYLKIRHSDSFVTSYLHLSEIYYKEGEFVKVGYIVAKSGNSGNSTGPHLHFSVTENGKFINPIRFLNDLIKTNNLIANYYETGRSLYRHY</sequence>
<proteinExistence type="predicted"/>
<dbReference type="PANTHER" id="PTHR21666:SF270">
    <property type="entry name" value="MUREIN HYDROLASE ACTIVATOR ENVC"/>
    <property type="match status" value="1"/>
</dbReference>
<dbReference type="Pfam" id="PF01551">
    <property type="entry name" value="Peptidase_M23"/>
    <property type="match status" value="1"/>
</dbReference>
<dbReference type="InterPro" id="IPR011055">
    <property type="entry name" value="Dup_hybrid_motif"/>
</dbReference>
<organism evidence="3 4">
    <name type="scientific">Chryseobacterium formosense</name>
    <dbReference type="NCBI Taxonomy" id="236814"/>
    <lineage>
        <taxon>Bacteria</taxon>
        <taxon>Pseudomonadati</taxon>
        <taxon>Bacteroidota</taxon>
        <taxon>Flavobacteriia</taxon>
        <taxon>Flavobacteriales</taxon>
        <taxon>Weeksellaceae</taxon>
        <taxon>Chryseobacterium group</taxon>
        <taxon>Chryseobacterium</taxon>
    </lineage>
</organism>
<comment type="caution">
    <text evidence="3">The sequence shown here is derived from an EMBL/GenBank/DDBJ whole genome shotgun (WGS) entry which is preliminary data.</text>
</comment>
<dbReference type="EMBL" id="JPRP01000001">
    <property type="protein sequence ID" value="KFF01301.1"/>
    <property type="molecule type" value="Genomic_DNA"/>
</dbReference>
<dbReference type="CDD" id="cd12797">
    <property type="entry name" value="M23_peptidase"/>
    <property type="match status" value="1"/>
</dbReference>
<feature type="domain" description="M23ase beta-sheet core" evidence="2">
    <location>
        <begin position="166"/>
        <end position="261"/>
    </location>
</feature>
<dbReference type="RefSeq" id="WP_034676577.1">
    <property type="nucleotide sequence ID" value="NZ_FPAP01000001.1"/>
</dbReference>
<dbReference type="InterPro" id="IPR016047">
    <property type="entry name" value="M23ase_b-sheet_dom"/>
</dbReference>
<protein>
    <recommendedName>
        <fullName evidence="2">M23ase beta-sheet core domain-containing protein</fullName>
    </recommendedName>
</protein>
<dbReference type="OrthoDB" id="9810477at2"/>
<evidence type="ECO:0000313" key="3">
    <source>
        <dbReference type="EMBL" id="KFF01301.1"/>
    </source>
</evidence>